<gene>
    <name evidence="2" type="ORF">OIU77_028389</name>
</gene>
<organism evidence="2 3">
    <name type="scientific">Salix suchowensis</name>
    <dbReference type="NCBI Taxonomy" id="1278906"/>
    <lineage>
        <taxon>Eukaryota</taxon>
        <taxon>Viridiplantae</taxon>
        <taxon>Streptophyta</taxon>
        <taxon>Embryophyta</taxon>
        <taxon>Tracheophyta</taxon>
        <taxon>Spermatophyta</taxon>
        <taxon>Magnoliopsida</taxon>
        <taxon>eudicotyledons</taxon>
        <taxon>Gunneridae</taxon>
        <taxon>Pentapetalae</taxon>
        <taxon>rosids</taxon>
        <taxon>fabids</taxon>
        <taxon>Malpighiales</taxon>
        <taxon>Salicaceae</taxon>
        <taxon>Saliceae</taxon>
        <taxon>Salix</taxon>
    </lineage>
</organism>
<dbReference type="Proteomes" id="UP001141253">
    <property type="component" value="Chromosome 9"/>
</dbReference>
<feature type="region of interest" description="Disordered" evidence="1">
    <location>
        <begin position="17"/>
        <end position="55"/>
    </location>
</feature>
<dbReference type="EMBL" id="JAPFFI010000008">
    <property type="protein sequence ID" value="KAJ6385185.1"/>
    <property type="molecule type" value="Genomic_DNA"/>
</dbReference>
<reference evidence="2" key="2">
    <citation type="journal article" date="2023" name="Int. J. Mol. Sci.">
        <title>De Novo Assembly and Annotation of 11 Diverse Shrub Willow (Salix) Genomes Reveals Novel Gene Organization in Sex-Linked Regions.</title>
        <authorList>
            <person name="Hyden B."/>
            <person name="Feng K."/>
            <person name="Yates T.B."/>
            <person name="Jawdy S."/>
            <person name="Cereghino C."/>
            <person name="Smart L.B."/>
            <person name="Muchero W."/>
        </authorList>
    </citation>
    <scope>NUCLEOTIDE SEQUENCE</scope>
    <source>
        <tissue evidence="2">Shoot tip</tissue>
    </source>
</reference>
<evidence type="ECO:0000313" key="3">
    <source>
        <dbReference type="Proteomes" id="UP001141253"/>
    </source>
</evidence>
<protein>
    <submittedName>
        <fullName evidence="2">Uncharacterized protein</fullName>
    </submittedName>
</protein>
<proteinExistence type="predicted"/>
<keyword evidence="3" id="KW-1185">Reference proteome</keyword>
<accession>A0ABQ9BJ11</accession>
<evidence type="ECO:0000256" key="1">
    <source>
        <dbReference type="SAM" id="MobiDB-lite"/>
    </source>
</evidence>
<comment type="caution">
    <text evidence="2">The sequence shown here is derived from an EMBL/GenBank/DDBJ whole genome shotgun (WGS) entry which is preliminary data.</text>
</comment>
<reference evidence="2" key="1">
    <citation type="submission" date="2022-10" db="EMBL/GenBank/DDBJ databases">
        <authorList>
            <person name="Hyden B.L."/>
            <person name="Feng K."/>
            <person name="Yates T."/>
            <person name="Jawdy S."/>
            <person name="Smart L.B."/>
            <person name="Muchero W."/>
        </authorList>
    </citation>
    <scope>NUCLEOTIDE SEQUENCE</scope>
    <source>
        <tissue evidence="2">Shoot tip</tissue>
    </source>
</reference>
<name>A0ABQ9BJ11_9ROSI</name>
<feature type="compositionally biased region" description="Basic and acidic residues" evidence="1">
    <location>
        <begin position="34"/>
        <end position="55"/>
    </location>
</feature>
<evidence type="ECO:0000313" key="2">
    <source>
        <dbReference type="EMBL" id="KAJ6385185.1"/>
    </source>
</evidence>
<sequence length="55" mass="6417">MSLATYYLVISFPSHTQQQIAPQEKNAREQSAMELDHTGYSFKEDWPHSHAEHQD</sequence>